<dbReference type="RefSeq" id="WP_379483563.1">
    <property type="nucleotide sequence ID" value="NZ_JBHMCF010000014.1"/>
</dbReference>
<protein>
    <submittedName>
        <fullName evidence="3">Uncharacterized protein</fullName>
    </submittedName>
</protein>
<sequence>MTIHHRLGSARLLVTAGLALALTAGAAPAAAAPPLDPTPHTTGPATGPATAAPEASTSTVTLLTGDRFQVDIDERGRQQVSRLPGGGPAGGTFSQFTLGGDTYVVPSEAVPYLGKTIDLRLFNVGYLVRAKLDDERSATLPVTVRAGRAQAEALPGTSVTAAAGSAATATVTKKEAPALGRLLAETWRAAKGDAVGTLPGIERIELAVPDGAPEPPPSPLATDKPADQPTAKKDGGELSYYMLTVDSIARDGTPGTMIGAVQNVSDGALATFAFAYPGEGKKSFMVPEGTYSIMASVLTAPATDLTSETALVIEPEVRVGADTSVVLDARKAVRYRPELASPPRAPLIRSESLSFVRTSAAGDETGIGPSGLLAGFIWKTYSDPVTGNPDLYVTPTRRVKKGDFKFTGFTLLAENADSGPEMGATYKLVFAYGDAVPRRLTPVVRKSELATVRSTLYNTASDAASPGPVTRGSFVFLPWGWSDVNHGYLPAAGDRVDYVYSTRPGETYWQHVMAADTNEVILGERRKLRPGQEIREVWNLGPRTPSAAATYVQETLLGIGGPSSKVDEPLLQVCLACRQGSLGSVYLNGFADSAPLHSTSEAYAASRTTFYRDGKLAFDLGAGGSRPYRPMPLSLPLAPRPADYRLVWDFAAQGNAQSPSRTEWTFRSGPRDAAARLPRTVQCADTTRPCSFLPLLFVHWDLSLDLDSRARAGRRFDVAFRVSHQEHQARPTGVRATVEVSYDDGQTWSAPKTATARHDGTFTAPITHPEYSEPVRWVSLRVKARAGDGSTVTQTNIRAYRLAG</sequence>
<feature type="region of interest" description="Disordered" evidence="1">
    <location>
        <begin position="207"/>
        <end position="235"/>
    </location>
</feature>
<keyword evidence="2" id="KW-0732">Signal</keyword>
<keyword evidence="4" id="KW-1185">Reference proteome</keyword>
<evidence type="ECO:0000313" key="3">
    <source>
        <dbReference type="EMBL" id="MFB9471671.1"/>
    </source>
</evidence>
<evidence type="ECO:0000256" key="2">
    <source>
        <dbReference type="SAM" id="SignalP"/>
    </source>
</evidence>
<feature type="signal peptide" evidence="2">
    <location>
        <begin position="1"/>
        <end position="26"/>
    </location>
</feature>
<reference evidence="3 4" key="1">
    <citation type="submission" date="2024-09" db="EMBL/GenBank/DDBJ databases">
        <authorList>
            <person name="Sun Q."/>
            <person name="Mori K."/>
        </authorList>
    </citation>
    <scope>NUCLEOTIDE SEQUENCE [LARGE SCALE GENOMIC DNA]</scope>
    <source>
        <strain evidence="3 4">JCM 3324</strain>
    </source>
</reference>
<gene>
    <name evidence="3" type="ORF">ACFFR3_19285</name>
</gene>
<dbReference type="EMBL" id="JBHMCF010000014">
    <property type="protein sequence ID" value="MFB9471671.1"/>
    <property type="molecule type" value="Genomic_DNA"/>
</dbReference>
<comment type="caution">
    <text evidence="3">The sequence shown here is derived from an EMBL/GenBank/DDBJ whole genome shotgun (WGS) entry which is preliminary data.</text>
</comment>
<dbReference type="Proteomes" id="UP001589568">
    <property type="component" value="Unassembled WGS sequence"/>
</dbReference>
<name>A0ABV5NMY9_9ACTN</name>
<evidence type="ECO:0000256" key="1">
    <source>
        <dbReference type="SAM" id="MobiDB-lite"/>
    </source>
</evidence>
<feature type="compositionally biased region" description="Basic and acidic residues" evidence="1">
    <location>
        <begin position="224"/>
        <end position="235"/>
    </location>
</feature>
<proteinExistence type="predicted"/>
<evidence type="ECO:0000313" key="4">
    <source>
        <dbReference type="Proteomes" id="UP001589568"/>
    </source>
</evidence>
<accession>A0ABV5NMY9</accession>
<feature type="region of interest" description="Disordered" evidence="1">
    <location>
        <begin position="29"/>
        <end position="58"/>
    </location>
</feature>
<feature type="chain" id="PRO_5046515614" evidence="2">
    <location>
        <begin position="27"/>
        <end position="804"/>
    </location>
</feature>
<organism evidence="3 4">
    <name type="scientific">Nonomuraea salmonea</name>
    <dbReference type="NCBI Taxonomy" id="46181"/>
    <lineage>
        <taxon>Bacteria</taxon>
        <taxon>Bacillati</taxon>
        <taxon>Actinomycetota</taxon>
        <taxon>Actinomycetes</taxon>
        <taxon>Streptosporangiales</taxon>
        <taxon>Streptosporangiaceae</taxon>
        <taxon>Nonomuraea</taxon>
    </lineage>
</organism>